<evidence type="ECO:0000313" key="13">
    <source>
        <dbReference type="Proteomes" id="UP000664534"/>
    </source>
</evidence>
<evidence type="ECO:0000256" key="9">
    <source>
        <dbReference type="SAM" id="MobiDB-lite"/>
    </source>
</evidence>
<dbReference type="OrthoDB" id="10250441at2759"/>
<evidence type="ECO:0000259" key="11">
    <source>
        <dbReference type="PROSITE" id="PS50850"/>
    </source>
</evidence>
<dbReference type="InterPro" id="IPR009053">
    <property type="entry name" value="Prefoldin"/>
</dbReference>
<feature type="transmembrane region" description="Helical" evidence="10">
    <location>
        <begin position="203"/>
        <end position="222"/>
    </location>
</feature>
<dbReference type="InterPro" id="IPR020846">
    <property type="entry name" value="MFS_dom"/>
</dbReference>
<evidence type="ECO:0000256" key="1">
    <source>
        <dbReference type="ARBA" id="ARBA00004141"/>
    </source>
</evidence>
<dbReference type="InterPro" id="IPR011701">
    <property type="entry name" value="MFS"/>
</dbReference>
<dbReference type="Gene3D" id="1.10.287.370">
    <property type="match status" value="1"/>
</dbReference>
<dbReference type="SUPFAM" id="SSF103473">
    <property type="entry name" value="MFS general substrate transporter"/>
    <property type="match status" value="1"/>
</dbReference>
<dbReference type="CDD" id="cd23165">
    <property type="entry name" value="Prefoldin_4"/>
    <property type="match status" value="1"/>
</dbReference>
<feature type="transmembrane region" description="Helical" evidence="10">
    <location>
        <begin position="434"/>
        <end position="453"/>
    </location>
</feature>
<dbReference type="PANTHER" id="PTHR23502">
    <property type="entry name" value="MAJOR FACILITATOR SUPERFAMILY"/>
    <property type="match status" value="1"/>
</dbReference>
<dbReference type="GO" id="GO:0005737">
    <property type="term" value="C:cytoplasm"/>
    <property type="evidence" value="ECO:0007669"/>
    <property type="project" value="UniProtKB-ARBA"/>
</dbReference>
<dbReference type="GO" id="GO:0005886">
    <property type="term" value="C:plasma membrane"/>
    <property type="evidence" value="ECO:0007669"/>
    <property type="project" value="TreeGrafter"/>
</dbReference>
<feature type="region of interest" description="Disordered" evidence="9">
    <location>
        <begin position="1"/>
        <end position="20"/>
    </location>
</feature>
<dbReference type="EMBL" id="CAJPDT010000108">
    <property type="protein sequence ID" value="CAF9938442.1"/>
    <property type="molecule type" value="Genomic_DNA"/>
</dbReference>
<evidence type="ECO:0000256" key="6">
    <source>
        <dbReference type="ARBA" id="ARBA00023186"/>
    </source>
</evidence>
<evidence type="ECO:0000256" key="4">
    <source>
        <dbReference type="ARBA" id="ARBA00022989"/>
    </source>
</evidence>
<evidence type="ECO:0000256" key="5">
    <source>
        <dbReference type="ARBA" id="ARBA00023136"/>
    </source>
</evidence>
<dbReference type="GO" id="GO:0016272">
    <property type="term" value="C:prefoldin complex"/>
    <property type="evidence" value="ECO:0007669"/>
    <property type="project" value="InterPro"/>
</dbReference>
<feature type="transmembrane region" description="Helical" evidence="10">
    <location>
        <begin position="362"/>
        <end position="388"/>
    </location>
</feature>
<keyword evidence="5 10" id="KW-0472">Membrane</keyword>
<dbReference type="InterPro" id="IPR036259">
    <property type="entry name" value="MFS_trans_sf"/>
</dbReference>
<evidence type="ECO:0000256" key="8">
    <source>
        <dbReference type="SAM" id="Coils"/>
    </source>
</evidence>
<feature type="domain" description="Major facilitator superfamily (MFS) profile" evidence="11">
    <location>
        <begin position="204"/>
        <end position="491"/>
    </location>
</feature>
<evidence type="ECO:0000256" key="10">
    <source>
        <dbReference type="SAM" id="Phobius"/>
    </source>
</evidence>
<dbReference type="GO" id="GO:0022857">
    <property type="term" value="F:transmembrane transporter activity"/>
    <property type="evidence" value="ECO:0007669"/>
    <property type="project" value="InterPro"/>
</dbReference>
<reference evidence="12" key="1">
    <citation type="submission" date="2021-03" db="EMBL/GenBank/DDBJ databases">
        <authorList>
            <person name="Tagirdzhanova G."/>
        </authorList>
    </citation>
    <scope>NUCLEOTIDE SEQUENCE</scope>
</reference>
<evidence type="ECO:0000256" key="2">
    <source>
        <dbReference type="ARBA" id="ARBA00008045"/>
    </source>
</evidence>
<dbReference type="Pfam" id="PF01920">
    <property type="entry name" value="Prefoldin_2"/>
    <property type="match status" value="1"/>
</dbReference>
<keyword evidence="3 10" id="KW-0812">Transmembrane</keyword>
<dbReference type="FunFam" id="1.10.287.370:FF:000005">
    <property type="entry name" value="Prefoldin subunit 4"/>
    <property type="match status" value="1"/>
</dbReference>
<name>A0A8H3J0I2_9LECA</name>
<evidence type="ECO:0000256" key="7">
    <source>
        <dbReference type="ARBA" id="ARBA00024667"/>
    </source>
</evidence>
<dbReference type="Pfam" id="PF07690">
    <property type="entry name" value="MFS_1"/>
    <property type="match status" value="1"/>
</dbReference>
<sequence length="491" mass="55106">MQRRMLSKEDEAAVGKDELEVRREDQDKINKFSRLHQRETTLEDELKIKAKDKEDLEELSNELELADEDDRIPYKIGDTFVSLPLPEVQEMLASSTEKIEESVSAIEVKLSTVREEMEQLKVQLIVKDVRYALKRVCGVSGKGSLIAMLQKFYNYVKFNRSDNRNDVNYSHKLPTTSTEERMILSFPDGDPDNPYNWGVRKKGYIFIAGIVTIINSTLGSALPSNAVNYITRYFHVTDEQQLVLPISLYLVGYVLGPLVFGPLSETYGRRVTMLSSFVVFTLFTMACALAPNWPALLIFRFICGVNASSPIAVYPDIYADVFGGPVTKGRAMAALITATACGPLVTPLISGFVSVVSWRWTFWVGLIDVGASLVSISFVPETYGPVILKKRAKRMRKESKYINVFATIELEKKGARQMITVTLMRPVRMTVHEAIVLFICLYLAIAYAIYYLFFEAYPIIFEGLYHMNTGIAGLAFLPIVIGAAIGLGITI</sequence>
<feature type="transmembrane region" description="Helical" evidence="10">
    <location>
        <begin position="331"/>
        <end position="356"/>
    </location>
</feature>
<keyword evidence="13" id="KW-1185">Reference proteome</keyword>
<proteinExistence type="inferred from homology"/>
<gene>
    <name evidence="12" type="ORF">IMSHALPRED_000804</name>
</gene>
<dbReference type="AlphaFoldDB" id="A0A8H3J0I2"/>
<accession>A0A8H3J0I2</accession>
<comment type="subcellular location">
    <subcellularLocation>
        <location evidence="1">Membrane</location>
        <topology evidence="1">Multi-pass membrane protein</topology>
    </subcellularLocation>
</comment>
<dbReference type="Gene3D" id="1.20.1250.20">
    <property type="entry name" value="MFS general substrate transporter like domains"/>
    <property type="match status" value="1"/>
</dbReference>
<keyword evidence="6" id="KW-0143">Chaperone</keyword>
<keyword evidence="8" id="KW-0175">Coiled coil</keyword>
<keyword evidence="4 10" id="KW-1133">Transmembrane helix</keyword>
<evidence type="ECO:0000256" key="3">
    <source>
        <dbReference type="ARBA" id="ARBA00022692"/>
    </source>
</evidence>
<comment type="caution">
    <text evidence="12">The sequence shown here is derived from an EMBL/GenBank/DDBJ whole genome shotgun (WGS) entry which is preliminary data.</text>
</comment>
<feature type="coiled-coil region" evidence="8">
    <location>
        <begin position="39"/>
        <end position="69"/>
    </location>
</feature>
<comment type="similarity">
    <text evidence="2">Belongs to the prefoldin subunit beta family.</text>
</comment>
<comment type="function">
    <text evidence="7">Binds specifically to cytosolic chaperonin (c-CPN) and transfers target proteins to it. Binds to nascent polypeptide chain and promotes folding in an environment in which there are many competing pathways for nonnative proteins.</text>
</comment>
<protein>
    <recommendedName>
        <fullName evidence="11">Major facilitator superfamily (MFS) profile domain-containing protein</fullName>
    </recommendedName>
</protein>
<dbReference type="GO" id="GO:0006457">
    <property type="term" value="P:protein folding"/>
    <property type="evidence" value="ECO:0007669"/>
    <property type="project" value="InterPro"/>
</dbReference>
<feature type="transmembrane region" description="Helical" evidence="10">
    <location>
        <begin position="465"/>
        <end position="489"/>
    </location>
</feature>
<feature type="transmembrane region" description="Helical" evidence="10">
    <location>
        <begin position="242"/>
        <end position="260"/>
    </location>
</feature>
<dbReference type="SUPFAM" id="SSF46579">
    <property type="entry name" value="Prefoldin"/>
    <property type="match status" value="1"/>
</dbReference>
<feature type="transmembrane region" description="Helical" evidence="10">
    <location>
        <begin position="297"/>
        <end position="319"/>
    </location>
</feature>
<dbReference type="GO" id="GO:0051082">
    <property type="term" value="F:unfolded protein binding"/>
    <property type="evidence" value="ECO:0007669"/>
    <property type="project" value="InterPro"/>
</dbReference>
<dbReference type="InterPro" id="IPR002777">
    <property type="entry name" value="PFD_beta-like"/>
</dbReference>
<dbReference type="PANTHER" id="PTHR23502:SF74">
    <property type="entry name" value="MAJOR FACILITATOR SUPERFAMILY (MFS) PROFILE DOMAIN-CONTAINING PROTEIN"/>
    <property type="match status" value="1"/>
</dbReference>
<dbReference type="PROSITE" id="PS50850">
    <property type="entry name" value="MFS"/>
    <property type="match status" value="1"/>
</dbReference>
<dbReference type="Proteomes" id="UP000664534">
    <property type="component" value="Unassembled WGS sequence"/>
</dbReference>
<evidence type="ECO:0000313" key="12">
    <source>
        <dbReference type="EMBL" id="CAF9938442.1"/>
    </source>
</evidence>
<organism evidence="12 13">
    <name type="scientific">Imshaugia aleurites</name>
    <dbReference type="NCBI Taxonomy" id="172621"/>
    <lineage>
        <taxon>Eukaryota</taxon>
        <taxon>Fungi</taxon>
        <taxon>Dikarya</taxon>
        <taxon>Ascomycota</taxon>
        <taxon>Pezizomycotina</taxon>
        <taxon>Lecanoromycetes</taxon>
        <taxon>OSLEUM clade</taxon>
        <taxon>Lecanoromycetidae</taxon>
        <taxon>Lecanorales</taxon>
        <taxon>Lecanorineae</taxon>
        <taxon>Parmeliaceae</taxon>
        <taxon>Imshaugia</taxon>
    </lineage>
</organism>
<feature type="transmembrane region" description="Helical" evidence="10">
    <location>
        <begin position="272"/>
        <end position="291"/>
    </location>
</feature>